<dbReference type="Gene3D" id="1.20.1270.210">
    <property type="match status" value="1"/>
</dbReference>
<organism evidence="1 2">
    <name type="scientific">Fusobacterium mortiferum ATCC 9817</name>
    <dbReference type="NCBI Taxonomy" id="469616"/>
    <lineage>
        <taxon>Bacteria</taxon>
        <taxon>Fusobacteriati</taxon>
        <taxon>Fusobacteriota</taxon>
        <taxon>Fusobacteriia</taxon>
        <taxon>Fusobacteriales</taxon>
        <taxon>Fusobacteriaceae</taxon>
        <taxon>Fusobacterium</taxon>
    </lineage>
</organism>
<dbReference type="Proteomes" id="UP000240258">
    <property type="component" value="Chromosome"/>
</dbReference>
<dbReference type="Pfam" id="PF04860">
    <property type="entry name" value="Phage_portal"/>
    <property type="match status" value="1"/>
</dbReference>
<evidence type="ECO:0000313" key="2">
    <source>
        <dbReference type="Proteomes" id="UP000240258"/>
    </source>
</evidence>
<dbReference type="InterPro" id="IPR006427">
    <property type="entry name" value="Portal_HK97"/>
</dbReference>
<dbReference type="InterPro" id="IPR006944">
    <property type="entry name" value="Phage/GTA_portal"/>
</dbReference>
<sequence>MIKKILAKLSGASKSGTPINTDSNSLFDILGQLNEDTEVQQDISETIYFICLKHLSESLGKMQWEKREITKKKGRETIFDNDLDLLLNIRPNPYMSAITFWQTVELNRNHYGNSYVYIERDGKKIKNLWQLPSNEVEIWIDNKGYFGLKDSIWYVWNDSRSGKRYSFLQDDILHFKTHMSWDGLSGTAVRDILKTQLNTQKSALNFLKRIYSSSTLGTKVVVHYTGELNDAKAKNMVDKIANFAKAKESGAFIPLPMGYQAQLLEMKLADSQFFENNKNTALQIAAAFGIKPNVINDYTKSSYSNSETQQLDFYVNTLQPLFLIYEQELSYKLLHPRDLERGQRLVINEDILFKMDNQTKANVYSNYVQNFIMTPNEVREALNLPYVKGGDKLVGNGNAISLDKAGEQYTKGGDENKNTITE</sequence>
<evidence type="ECO:0000313" key="1">
    <source>
        <dbReference type="EMBL" id="AVQ20072.1"/>
    </source>
</evidence>
<reference evidence="2" key="1">
    <citation type="journal article" date="2018" name="MSphere">
        <title>Fusobacterium Genomics Using MinION and Illumina Sequencing Enables Genome Completion and Correction.</title>
        <authorList>
            <person name="Todd S.M."/>
            <person name="Settlage R.E."/>
            <person name="Lahmers K.K."/>
            <person name="Slade D.J."/>
        </authorList>
    </citation>
    <scope>NUCLEOTIDE SEQUENCE [LARGE SCALE GENOMIC DNA]</scope>
    <source>
        <strain evidence="2">ATCC 9817</strain>
    </source>
</reference>
<dbReference type="EMBL" id="CP028102">
    <property type="protein sequence ID" value="AVQ20072.1"/>
    <property type="molecule type" value="Genomic_DNA"/>
</dbReference>
<protein>
    <submittedName>
        <fullName evidence="1">Phage portal protein</fullName>
    </submittedName>
</protein>
<dbReference type="NCBIfam" id="TIGR01537">
    <property type="entry name" value="portal_HK97"/>
    <property type="match status" value="1"/>
</dbReference>
<keyword evidence="2" id="KW-1185">Reference proteome</keyword>
<accession>A0ABN5JE62</accession>
<gene>
    <name evidence="1" type="ORF">C4N19_06525</name>
</gene>
<name>A0ABN5JE62_FUSMR</name>
<proteinExistence type="predicted"/>